<evidence type="ECO:0000313" key="2">
    <source>
        <dbReference type="Proteomes" id="UP000177565"/>
    </source>
</evidence>
<accession>A0A1G2MT98</accession>
<dbReference type="Proteomes" id="UP000177565">
    <property type="component" value="Unassembled WGS sequence"/>
</dbReference>
<name>A0A1G2MT98_9BACT</name>
<reference evidence="1 2" key="1">
    <citation type="journal article" date="2016" name="Nat. Commun.">
        <title>Thousands of microbial genomes shed light on interconnected biogeochemical processes in an aquifer system.</title>
        <authorList>
            <person name="Anantharaman K."/>
            <person name="Brown C.T."/>
            <person name="Hug L.A."/>
            <person name="Sharon I."/>
            <person name="Castelle C.J."/>
            <person name="Probst A.J."/>
            <person name="Thomas B.C."/>
            <person name="Singh A."/>
            <person name="Wilkins M.J."/>
            <person name="Karaoz U."/>
            <person name="Brodie E.L."/>
            <person name="Williams K.H."/>
            <person name="Hubbard S.S."/>
            <person name="Banfield J.F."/>
        </authorList>
    </citation>
    <scope>NUCLEOTIDE SEQUENCE [LARGE SCALE GENOMIC DNA]</scope>
</reference>
<comment type="caution">
    <text evidence="1">The sequence shown here is derived from an EMBL/GenBank/DDBJ whole genome shotgun (WGS) entry which is preliminary data.</text>
</comment>
<dbReference type="STRING" id="1802312.A3C06_01145"/>
<dbReference type="EMBL" id="MHRQ01000012">
    <property type="protein sequence ID" value="OHA27088.1"/>
    <property type="molecule type" value="Genomic_DNA"/>
</dbReference>
<gene>
    <name evidence="1" type="ORF">A3C06_01145</name>
</gene>
<proteinExistence type="predicted"/>
<dbReference type="AlphaFoldDB" id="A0A1G2MT98"/>
<organism evidence="1 2">
    <name type="scientific">Candidatus Taylorbacteria bacterium RIFCSPHIGHO2_02_FULL_46_13</name>
    <dbReference type="NCBI Taxonomy" id="1802312"/>
    <lineage>
        <taxon>Bacteria</taxon>
        <taxon>Candidatus Tayloriibacteriota</taxon>
    </lineage>
</organism>
<protein>
    <submittedName>
        <fullName evidence="1">Uncharacterized protein</fullName>
    </submittedName>
</protein>
<sequence length="156" mass="18491">MKEQPEQPQKHPSQIFYEGLDRQWREDPVEFVDTIWDHVDSFDRMGSGPQYVHSLIESGKIPSDKFDEAATKWLGRIETDKIVKDLISQRRNRQYPIIYKLNHLLQIVMPNRKGETKFPKTVEWFKTHKDALLSIAISDDGGHWENSLKRILREYI</sequence>
<evidence type="ECO:0000313" key="1">
    <source>
        <dbReference type="EMBL" id="OHA27088.1"/>
    </source>
</evidence>